<dbReference type="AlphaFoldDB" id="A0A1X7MSJ4"/>
<sequence>MGVEQAVAEVAPAWPGAELAALAERIGGLRAAAGGLLPDADWEDEAARRYADRAAEFLAGLAVAEGAARAMAVGGAA</sequence>
<dbReference type="STRING" id="1891671.SAMN06295885_0043"/>
<dbReference type="RefSeq" id="WP_085474618.1">
    <property type="nucleotide sequence ID" value="NZ_FXBM01000001.1"/>
</dbReference>
<evidence type="ECO:0000313" key="2">
    <source>
        <dbReference type="Proteomes" id="UP000193711"/>
    </source>
</evidence>
<dbReference type="EMBL" id="FXBM01000001">
    <property type="protein sequence ID" value="SMH27792.1"/>
    <property type="molecule type" value="Genomic_DNA"/>
</dbReference>
<protein>
    <submittedName>
        <fullName evidence="1">Uncharacterized protein</fullName>
    </submittedName>
</protein>
<accession>A0A1X7MSJ4</accession>
<evidence type="ECO:0000313" key="1">
    <source>
        <dbReference type="EMBL" id="SMH27792.1"/>
    </source>
</evidence>
<gene>
    <name evidence="1" type="ORF">SAMN06295885_0043</name>
</gene>
<dbReference type="Proteomes" id="UP000193711">
    <property type="component" value="Unassembled WGS sequence"/>
</dbReference>
<reference evidence="2" key="1">
    <citation type="submission" date="2017-04" db="EMBL/GenBank/DDBJ databases">
        <authorList>
            <person name="Varghese N."/>
            <person name="Submissions S."/>
        </authorList>
    </citation>
    <scope>NUCLEOTIDE SEQUENCE [LARGE SCALE GENOMIC DNA]</scope>
    <source>
        <strain evidence="2">VKM Ac-2121</strain>
    </source>
</reference>
<organism evidence="1 2">
    <name type="scientific">Rathayibacter oskolensis</name>
    <dbReference type="NCBI Taxonomy" id="1891671"/>
    <lineage>
        <taxon>Bacteria</taxon>
        <taxon>Bacillati</taxon>
        <taxon>Actinomycetota</taxon>
        <taxon>Actinomycetes</taxon>
        <taxon>Micrococcales</taxon>
        <taxon>Microbacteriaceae</taxon>
        <taxon>Rathayibacter</taxon>
    </lineage>
</organism>
<name>A0A1X7MSJ4_9MICO</name>
<keyword evidence="2" id="KW-1185">Reference proteome</keyword>
<proteinExistence type="predicted"/>